<name>A0A5B7JU31_PORTR</name>
<gene>
    <name evidence="2" type="ORF">E2C01_097024</name>
</gene>
<feature type="region of interest" description="Disordered" evidence="1">
    <location>
        <begin position="1"/>
        <end position="66"/>
    </location>
</feature>
<keyword evidence="3" id="KW-1185">Reference proteome</keyword>
<dbReference type="AlphaFoldDB" id="A0A5B7JU31"/>
<feature type="compositionally biased region" description="Polar residues" evidence="1">
    <location>
        <begin position="35"/>
        <end position="47"/>
    </location>
</feature>
<sequence>MTTELPNVSSGGESNGSDDDRDDGDYGGRGRKNSTRNGGSDIGQNDVSRYRNGGNGSDGGRWKYRSSQGVPELHTVFLRLVKKAVMVIKQAVTALEVKEVEARSSAHIYKRLGLQRRAQMKP</sequence>
<dbReference type="EMBL" id="VSRR010127351">
    <property type="protein sequence ID" value="MPD01492.1"/>
    <property type="molecule type" value="Genomic_DNA"/>
</dbReference>
<dbReference type="Proteomes" id="UP000324222">
    <property type="component" value="Unassembled WGS sequence"/>
</dbReference>
<evidence type="ECO:0000256" key="1">
    <source>
        <dbReference type="SAM" id="MobiDB-lite"/>
    </source>
</evidence>
<reference evidence="2 3" key="1">
    <citation type="submission" date="2019-05" db="EMBL/GenBank/DDBJ databases">
        <title>Another draft genome of Portunus trituberculatus and its Hox gene families provides insights of decapod evolution.</title>
        <authorList>
            <person name="Jeong J.-H."/>
            <person name="Song I."/>
            <person name="Kim S."/>
            <person name="Choi T."/>
            <person name="Kim D."/>
            <person name="Ryu S."/>
            <person name="Kim W."/>
        </authorList>
    </citation>
    <scope>NUCLEOTIDE SEQUENCE [LARGE SCALE GENOMIC DNA]</scope>
    <source>
        <tissue evidence="2">Muscle</tissue>
    </source>
</reference>
<evidence type="ECO:0000313" key="2">
    <source>
        <dbReference type="EMBL" id="MPD01492.1"/>
    </source>
</evidence>
<proteinExistence type="predicted"/>
<accession>A0A5B7JU31</accession>
<evidence type="ECO:0000313" key="3">
    <source>
        <dbReference type="Proteomes" id="UP000324222"/>
    </source>
</evidence>
<feature type="compositionally biased region" description="Acidic residues" evidence="1">
    <location>
        <begin position="16"/>
        <end position="25"/>
    </location>
</feature>
<comment type="caution">
    <text evidence="2">The sequence shown here is derived from an EMBL/GenBank/DDBJ whole genome shotgun (WGS) entry which is preliminary data.</text>
</comment>
<protein>
    <submittedName>
        <fullName evidence="2">Uncharacterized protein</fullName>
    </submittedName>
</protein>
<organism evidence="2 3">
    <name type="scientific">Portunus trituberculatus</name>
    <name type="common">Swimming crab</name>
    <name type="synonym">Neptunus trituberculatus</name>
    <dbReference type="NCBI Taxonomy" id="210409"/>
    <lineage>
        <taxon>Eukaryota</taxon>
        <taxon>Metazoa</taxon>
        <taxon>Ecdysozoa</taxon>
        <taxon>Arthropoda</taxon>
        <taxon>Crustacea</taxon>
        <taxon>Multicrustacea</taxon>
        <taxon>Malacostraca</taxon>
        <taxon>Eumalacostraca</taxon>
        <taxon>Eucarida</taxon>
        <taxon>Decapoda</taxon>
        <taxon>Pleocyemata</taxon>
        <taxon>Brachyura</taxon>
        <taxon>Eubrachyura</taxon>
        <taxon>Portunoidea</taxon>
        <taxon>Portunidae</taxon>
        <taxon>Portuninae</taxon>
        <taxon>Portunus</taxon>
    </lineage>
</organism>